<evidence type="ECO:0008006" key="4">
    <source>
        <dbReference type="Google" id="ProtNLM"/>
    </source>
</evidence>
<reference evidence="2 3" key="1">
    <citation type="submission" date="2016-07" db="EMBL/GenBank/DDBJ databases">
        <title>Pervasive Adenine N6-methylation of Active Genes in Fungi.</title>
        <authorList>
            <consortium name="DOE Joint Genome Institute"/>
            <person name="Mondo S.J."/>
            <person name="Dannebaum R.O."/>
            <person name="Kuo R.C."/>
            <person name="Labutti K."/>
            <person name="Haridas S."/>
            <person name="Kuo A."/>
            <person name="Salamov A."/>
            <person name="Ahrendt S.R."/>
            <person name="Lipzen A."/>
            <person name="Sullivan W."/>
            <person name="Andreopoulos W.B."/>
            <person name="Clum A."/>
            <person name="Lindquist E."/>
            <person name="Daum C."/>
            <person name="Ramamoorthy G.K."/>
            <person name="Gryganskyi A."/>
            <person name="Culley D."/>
            <person name="Magnuson J.K."/>
            <person name="James T.Y."/>
            <person name="O'Malley M.A."/>
            <person name="Stajich J.E."/>
            <person name="Spatafora J.W."/>
            <person name="Visel A."/>
            <person name="Grigoriev I.V."/>
        </authorList>
    </citation>
    <scope>NUCLEOTIDE SEQUENCE [LARGE SCALE GENOMIC DNA]</scope>
    <source>
        <strain evidence="2 3">JEL800</strain>
    </source>
</reference>
<organism evidence="2 3">
    <name type="scientific">Rhizoclosmatium globosum</name>
    <dbReference type="NCBI Taxonomy" id="329046"/>
    <lineage>
        <taxon>Eukaryota</taxon>
        <taxon>Fungi</taxon>
        <taxon>Fungi incertae sedis</taxon>
        <taxon>Chytridiomycota</taxon>
        <taxon>Chytridiomycota incertae sedis</taxon>
        <taxon>Chytridiomycetes</taxon>
        <taxon>Chytridiales</taxon>
        <taxon>Chytriomycetaceae</taxon>
        <taxon>Rhizoclosmatium</taxon>
    </lineage>
</organism>
<feature type="region of interest" description="Disordered" evidence="1">
    <location>
        <begin position="65"/>
        <end position="107"/>
    </location>
</feature>
<feature type="compositionally biased region" description="Polar residues" evidence="1">
    <location>
        <begin position="13"/>
        <end position="36"/>
    </location>
</feature>
<sequence>MNANVFDLLPSDQDVSNPSEMASQTQSLMDHSGSSSVRVNIEGASTSLASQLQSGIVVATGVSIEGEEEDPSQWTSKPTKPVRVPKPYVAPPPKEHHQHRNTKHAKQLKPMRVPINAPGFKLVMDMDPKKIKATGHIKVTASDASFGDTLITVDPRFFLSNQNTGVELVPKVAKEGAVLTLKLSHTGTTEDFEHVHIALNIYCPESVQQSLHKAFTFSAELLGNVSFTVDFPNKSFIPAHPAQPAPTTPAAEETPKPRLTFFRGGLNVTTENGAIRVKGVDCTPSAPVSLKTTNGSVEINGVEASALNLAMGQNWEELKLVLIPGPETEQQHHVEYTVFSNVRVKGDIKVETGKSGIRLENVSAGSLDVLSENNVKALYVNAADGVKLVSSGGIVETVETAAGKGKVVILQKEAEEVAATDA</sequence>
<name>A0A1Y2CAE0_9FUNG</name>
<feature type="compositionally biased region" description="Basic residues" evidence="1">
    <location>
        <begin position="96"/>
        <end position="107"/>
    </location>
</feature>
<dbReference type="EMBL" id="MCGO01000024">
    <property type="protein sequence ID" value="ORY43867.1"/>
    <property type="molecule type" value="Genomic_DNA"/>
</dbReference>
<comment type="caution">
    <text evidence="2">The sequence shown here is derived from an EMBL/GenBank/DDBJ whole genome shotgun (WGS) entry which is preliminary data.</text>
</comment>
<evidence type="ECO:0000313" key="2">
    <source>
        <dbReference type="EMBL" id="ORY43867.1"/>
    </source>
</evidence>
<dbReference type="AlphaFoldDB" id="A0A1Y2CAE0"/>
<accession>A0A1Y2CAE0</accession>
<dbReference type="Proteomes" id="UP000193642">
    <property type="component" value="Unassembled WGS sequence"/>
</dbReference>
<gene>
    <name evidence="2" type="ORF">BCR33DRAFT_717500</name>
</gene>
<evidence type="ECO:0000256" key="1">
    <source>
        <dbReference type="SAM" id="MobiDB-lite"/>
    </source>
</evidence>
<proteinExistence type="predicted"/>
<evidence type="ECO:0000313" key="3">
    <source>
        <dbReference type="Proteomes" id="UP000193642"/>
    </source>
</evidence>
<dbReference type="OrthoDB" id="10315082at2759"/>
<protein>
    <recommendedName>
        <fullName evidence="4">Adhesin domain-containing protein</fullName>
    </recommendedName>
</protein>
<keyword evidence="3" id="KW-1185">Reference proteome</keyword>
<feature type="region of interest" description="Disordered" evidence="1">
    <location>
        <begin position="1"/>
        <end position="36"/>
    </location>
</feature>